<evidence type="ECO:0000256" key="3">
    <source>
        <dbReference type="ARBA" id="ARBA00022692"/>
    </source>
</evidence>
<dbReference type="CDD" id="cd02079">
    <property type="entry name" value="P-type_ATPase_HM"/>
    <property type="match status" value="1"/>
</dbReference>
<feature type="domain" description="P-type ATPase A" evidence="10">
    <location>
        <begin position="46"/>
        <end position="136"/>
    </location>
</feature>
<evidence type="ECO:0000256" key="1">
    <source>
        <dbReference type="ARBA" id="ARBA00004370"/>
    </source>
</evidence>
<dbReference type="InterPro" id="IPR044492">
    <property type="entry name" value="P_typ_ATPase_HD_dom"/>
</dbReference>
<feature type="region of interest" description="Disordered" evidence="9">
    <location>
        <begin position="549"/>
        <end position="568"/>
    </location>
</feature>
<dbReference type="NCBIfam" id="TIGR01494">
    <property type="entry name" value="ATPase_P-type"/>
    <property type="match status" value="1"/>
</dbReference>
<evidence type="ECO:0000256" key="7">
    <source>
        <dbReference type="ARBA" id="ARBA00023136"/>
    </source>
</evidence>
<dbReference type="SFLD" id="SFLDF00027">
    <property type="entry name" value="p-type_atpase"/>
    <property type="match status" value="1"/>
</dbReference>
<dbReference type="GO" id="GO:0016887">
    <property type="term" value="F:ATP hydrolysis activity"/>
    <property type="evidence" value="ECO:0007669"/>
    <property type="project" value="InterPro"/>
</dbReference>
<dbReference type="InterPro" id="IPR036412">
    <property type="entry name" value="HAD-like_sf"/>
</dbReference>
<dbReference type="EMBL" id="OIVN01002667">
    <property type="protein sequence ID" value="SPD05458.1"/>
    <property type="molecule type" value="Genomic_DNA"/>
</dbReference>
<dbReference type="Gene3D" id="3.40.1110.10">
    <property type="entry name" value="Calcium-transporting ATPase, cytoplasmic domain N"/>
    <property type="match status" value="1"/>
</dbReference>
<keyword evidence="5" id="KW-1278">Translocase</keyword>
<comment type="subcellular location">
    <subcellularLocation>
        <location evidence="1 8">Membrane</location>
    </subcellularLocation>
</comment>
<evidence type="ECO:0000256" key="5">
    <source>
        <dbReference type="ARBA" id="ARBA00022967"/>
    </source>
</evidence>
<dbReference type="PANTHER" id="PTHR48085:SF5">
    <property type="entry name" value="CADMIUM_ZINC-TRANSPORTING ATPASE HMA4-RELATED"/>
    <property type="match status" value="1"/>
</dbReference>
<dbReference type="FunFam" id="2.70.150.10:FF:000002">
    <property type="entry name" value="Copper-transporting ATPase 1, putative"/>
    <property type="match status" value="1"/>
</dbReference>
<dbReference type="InterPro" id="IPR051014">
    <property type="entry name" value="Cation_Transport_ATPase_IB"/>
</dbReference>
<feature type="compositionally biased region" description="Basic residues" evidence="9">
    <location>
        <begin position="549"/>
        <end position="561"/>
    </location>
</feature>
<keyword evidence="6 8" id="KW-1133">Transmembrane helix</keyword>
<organism evidence="11">
    <name type="scientific">Fagus sylvatica</name>
    <name type="common">Beechnut</name>
    <dbReference type="NCBI Taxonomy" id="28930"/>
    <lineage>
        <taxon>Eukaryota</taxon>
        <taxon>Viridiplantae</taxon>
        <taxon>Streptophyta</taxon>
        <taxon>Embryophyta</taxon>
        <taxon>Tracheophyta</taxon>
        <taxon>Spermatophyta</taxon>
        <taxon>Magnoliopsida</taxon>
        <taxon>eudicotyledons</taxon>
        <taxon>Gunneridae</taxon>
        <taxon>Pentapetalae</taxon>
        <taxon>rosids</taxon>
        <taxon>fabids</taxon>
        <taxon>Fagales</taxon>
        <taxon>Fagaceae</taxon>
        <taxon>Fagus</taxon>
    </lineage>
</organism>
<dbReference type="InterPro" id="IPR023298">
    <property type="entry name" value="ATPase_P-typ_TM_dom_sf"/>
</dbReference>
<feature type="transmembrane region" description="Helical" evidence="8">
    <location>
        <begin position="518"/>
        <end position="540"/>
    </location>
</feature>
<accession>A0A2N9H0X4</accession>
<dbReference type="Gene3D" id="2.70.150.10">
    <property type="entry name" value="Calcium-transporting ATPase, cytoplasmic transduction domain A"/>
    <property type="match status" value="1"/>
</dbReference>
<evidence type="ECO:0000256" key="4">
    <source>
        <dbReference type="ARBA" id="ARBA00022723"/>
    </source>
</evidence>
<dbReference type="SUPFAM" id="SSF81665">
    <property type="entry name" value="Calcium ATPase, transmembrane domain M"/>
    <property type="match status" value="1"/>
</dbReference>
<dbReference type="InterPro" id="IPR027256">
    <property type="entry name" value="P-typ_ATPase_IB"/>
</dbReference>
<reference evidence="11" key="1">
    <citation type="submission" date="2018-02" db="EMBL/GenBank/DDBJ databases">
        <authorList>
            <person name="Cohen D.B."/>
            <person name="Kent A.D."/>
        </authorList>
    </citation>
    <scope>NUCLEOTIDE SEQUENCE</scope>
</reference>
<evidence type="ECO:0000256" key="8">
    <source>
        <dbReference type="RuleBase" id="RU362081"/>
    </source>
</evidence>
<evidence type="ECO:0000256" key="6">
    <source>
        <dbReference type="ARBA" id="ARBA00022989"/>
    </source>
</evidence>
<keyword evidence="8" id="KW-0067">ATP-binding</keyword>
<dbReference type="Pfam" id="PF00702">
    <property type="entry name" value="Hydrolase"/>
    <property type="match status" value="1"/>
</dbReference>
<dbReference type="InterPro" id="IPR023299">
    <property type="entry name" value="ATPase_P-typ_cyto_dom_N"/>
</dbReference>
<dbReference type="InterPro" id="IPR023214">
    <property type="entry name" value="HAD_sf"/>
</dbReference>
<dbReference type="PROSITE" id="PS00154">
    <property type="entry name" value="ATPASE_E1_E2"/>
    <property type="match status" value="1"/>
</dbReference>
<feature type="transmembrane region" description="Helical" evidence="8">
    <location>
        <begin position="493"/>
        <end position="512"/>
    </location>
</feature>
<dbReference type="GO" id="GO:0016020">
    <property type="term" value="C:membrane"/>
    <property type="evidence" value="ECO:0007669"/>
    <property type="project" value="UniProtKB-SubCell"/>
</dbReference>
<dbReference type="Pfam" id="PF00122">
    <property type="entry name" value="E1-E2_ATPase"/>
    <property type="match status" value="1"/>
</dbReference>
<dbReference type="SUPFAM" id="SSF56784">
    <property type="entry name" value="HAD-like"/>
    <property type="match status" value="1"/>
</dbReference>
<protein>
    <recommendedName>
        <fullName evidence="10">P-type ATPase A domain-containing protein</fullName>
    </recommendedName>
</protein>
<dbReference type="InterPro" id="IPR008250">
    <property type="entry name" value="ATPase_P-typ_transduc_dom_A_sf"/>
</dbReference>
<dbReference type="FunFam" id="3.40.1110.10:FF:000043">
    <property type="entry name" value="Putative cadmium/zinc-transporting ATPase 3"/>
    <property type="match status" value="1"/>
</dbReference>
<feature type="transmembrane region" description="Helical" evidence="8">
    <location>
        <begin position="182"/>
        <end position="210"/>
    </location>
</feature>
<name>A0A2N9H0X4_FAGSY</name>
<dbReference type="NCBIfam" id="TIGR01512">
    <property type="entry name" value="ATPase-IB2_Cd"/>
    <property type="match status" value="1"/>
</dbReference>
<dbReference type="InterPro" id="IPR001757">
    <property type="entry name" value="P_typ_ATPase"/>
</dbReference>
<evidence type="ECO:0000256" key="9">
    <source>
        <dbReference type="SAM" id="MobiDB-lite"/>
    </source>
</evidence>
<feature type="transmembrane region" description="Helical" evidence="8">
    <location>
        <begin position="155"/>
        <end position="176"/>
    </location>
</feature>
<dbReference type="GO" id="GO:0046872">
    <property type="term" value="F:metal ion binding"/>
    <property type="evidence" value="ECO:0007669"/>
    <property type="project" value="UniProtKB-KW"/>
</dbReference>
<dbReference type="InterPro" id="IPR018303">
    <property type="entry name" value="ATPase_P-typ_P_site"/>
</dbReference>
<dbReference type="PANTHER" id="PTHR48085">
    <property type="entry name" value="CADMIUM/ZINC-TRANSPORTING ATPASE HMA2-RELATED"/>
    <property type="match status" value="1"/>
</dbReference>
<dbReference type="AlphaFoldDB" id="A0A2N9H0X4"/>
<dbReference type="InterPro" id="IPR059000">
    <property type="entry name" value="ATPase_P-type_domA"/>
</dbReference>
<dbReference type="PROSITE" id="PS01229">
    <property type="entry name" value="COF_2"/>
    <property type="match status" value="1"/>
</dbReference>
<comment type="similarity">
    <text evidence="2 8">Belongs to the cation transport ATPase (P-type) (TC 3.A.3) family. Type IB subfamily.</text>
</comment>
<keyword evidence="7 8" id="KW-0472">Membrane</keyword>
<keyword evidence="4 8" id="KW-0479">Metal-binding</keyword>
<dbReference type="GO" id="GO:0019829">
    <property type="term" value="F:ATPase-coupled monoatomic cation transmembrane transporter activity"/>
    <property type="evidence" value="ECO:0007669"/>
    <property type="project" value="InterPro"/>
</dbReference>
<dbReference type="NCBIfam" id="TIGR01525">
    <property type="entry name" value="ATPase-IB_hvy"/>
    <property type="match status" value="1"/>
</dbReference>
<evidence type="ECO:0000313" key="11">
    <source>
        <dbReference type="EMBL" id="SPD05458.1"/>
    </source>
</evidence>
<dbReference type="SFLD" id="SFLDG00002">
    <property type="entry name" value="C1.7:_P-type_atpase_like"/>
    <property type="match status" value="1"/>
</dbReference>
<sequence length="940" mass="101115">MNDYLEAGTIVFLFTIAEWLESRAGHKANAVMSSLMSIAPKKAVMAETGEEVDADEVKLNSVLAIKAGEVIPIDGIVVEGQSEVDEKTLTGESFPVPKQIDSTVWAGTINLNGYISVKTTALAEDCVVAKMAKLVEEAQSSKSKTQRVIDKCAKFYTPAVIITSTGIAVMPLALKLHNRNHWFHLALVVLVSACPCPLILSTPVATFCALTKAATSGLLIKGGDYLETLAKIKIAAFDKTGTITRGEFVVTHIRSLHHAISLDTMLYWVSSIESKSSHPMAAALVDHARSLAIEPKPENVSEFQSFPGEGIHGNIDGNDIYIGNRKIALRAGCGTVPTLEGDMEGGKTIGYIYSGATPAGIFSLSDACRSGVQDAIRELKLLGIKTAMLTGDSHAAATHVQEQLDNALEIVHAELLPEDKARIIREFKKEGPTVMIGDGINDAPALATADIGISMGISGSALATETGQVILMSNDIRKIPEAIKLAIKAHRKVIVNIFLSITAKGAILALAFAGHPLVWAAVLADVGTCLLVILNSMLLLRGTHKHGKTCSKSSAGHHSHKHGCDSSKGHSSHHHCCSDSKPQMVSAKCKSFPPFNSNSCGHNKCMDSAESHDGCKNSGESHEAKHCDHGSYNVVNHSVESQKGHNQQGCSGHQNLGSYAKDGCKNSVGRQGDCAKSDGLHEAKHCNHSTPLEGSQNIINATSHCHSNHCGNHHTDHMVVSSCNHHQQMPGLHEAKHCNHSTPLEGSQNITNATSHCHSNHFGNHHTDHMVVSSCNHHQQMPGLHEAKHCNHSTPLEEGQNRTNATSHCHSNHCGNHHTDHMVLSICNHHEQMPEIHPDLHKCCKDHNAPLHTTIDIVPCTDHVESTSMDNNALEKREMGGCCSKDHRKEHEESTTKHACISLENREIGGCCKSYMKECCGNHGHLAPNFGGGLSEMVTE</sequence>
<dbReference type="Gene3D" id="3.40.50.1000">
    <property type="entry name" value="HAD superfamily/HAD-like"/>
    <property type="match status" value="1"/>
</dbReference>
<keyword evidence="3 8" id="KW-0812">Transmembrane</keyword>
<dbReference type="SUPFAM" id="SSF81653">
    <property type="entry name" value="Calcium ATPase, transduction domain A"/>
    <property type="match status" value="1"/>
</dbReference>
<dbReference type="PRINTS" id="PR00943">
    <property type="entry name" value="CUATPASE"/>
</dbReference>
<dbReference type="PRINTS" id="PR00119">
    <property type="entry name" value="CATATPASE"/>
</dbReference>
<dbReference type="GO" id="GO:0005524">
    <property type="term" value="F:ATP binding"/>
    <property type="evidence" value="ECO:0007669"/>
    <property type="project" value="UniProtKB-UniRule"/>
</dbReference>
<proteinExistence type="inferred from homology"/>
<evidence type="ECO:0000256" key="2">
    <source>
        <dbReference type="ARBA" id="ARBA00006024"/>
    </source>
</evidence>
<evidence type="ECO:0000259" key="10">
    <source>
        <dbReference type="Pfam" id="PF00122"/>
    </source>
</evidence>
<keyword evidence="8" id="KW-0547">Nucleotide-binding</keyword>
<gene>
    <name evidence="11" type="ORF">FSB_LOCUS33340</name>
</gene>
<dbReference type="SFLD" id="SFLDS00003">
    <property type="entry name" value="Haloacid_Dehalogenase"/>
    <property type="match status" value="1"/>
</dbReference>